<protein>
    <submittedName>
        <fullName evidence="1">Uncharacterized protein</fullName>
    </submittedName>
</protein>
<proteinExistence type="predicted"/>
<name>A0A9D4M915_DREPO</name>
<dbReference type="AlphaFoldDB" id="A0A9D4M915"/>
<keyword evidence="2" id="KW-1185">Reference proteome</keyword>
<gene>
    <name evidence="1" type="ORF">DPMN_035563</name>
</gene>
<reference evidence="1" key="1">
    <citation type="journal article" date="2019" name="bioRxiv">
        <title>The Genome of the Zebra Mussel, Dreissena polymorpha: A Resource for Invasive Species Research.</title>
        <authorList>
            <person name="McCartney M.A."/>
            <person name="Auch B."/>
            <person name="Kono T."/>
            <person name="Mallez S."/>
            <person name="Zhang Y."/>
            <person name="Obille A."/>
            <person name="Becker A."/>
            <person name="Abrahante J.E."/>
            <person name="Garbe J."/>
            <person name="Badalamenti J.P."/>
            <person name="Herman A."/>
            <person name="Mangelson H."/>
            <person name="Liachko I."/>
            <person name="Sullivan S."/>
            <person name="Sone E.D."/>
            <person name="Koren S."/>
            <person name="Silverstein K.A.T."/>
            <person name="Beckman K.B."/>
            <person name="Gohl D.M."/>
        </authorList>
    </citation>
    <scope>NUCLEOTIDE SEQUENCE</scope>
    <source>
        <strain evidence="1">Duluth1</strain>
        <tissue evidence="1">Whole animal</tissue>
    </source>
</reference>
<dbReference type="Proteomes" id="UP000828390">
    <property type="component" value="Unassembled WGS sequence"/>
</dbReference>
<evidence type="ECO:0000313" key="2">
    <source>
        <dbReference type="Proteomes" id="UP000828390"/>
    </source>
</evidence>
<dbReference type="EMBL" id="JAIWYP010000002">
    <property type="protein sequence ID" value="KAH3872348.1"/>
    <property type="molecule type" value="Genomic_DNA"/>
</dbReference>
<accession>A0A9D4M915</accession>
<organism evidence="1 2">
    <name type="scientific">Dreissena polymorpha</name>
    <name type="common">Zebra mussel</name>
    <name type="synonym">Mytilus polymorpha</name>
    <dbReference type="NCBI Taxonomy" id="45954"/>
    <lineage>
        <taxon>Eukaryota</taxon>
        <taxon>Metazoa</taxon>
        <taxon>Spiralia</taxon>
        <taxon>Lophotrochozoa</taxon>
        <taxon>Mollusca</taxon>
        <taxon>Bivalvia</taxon>
        <taxon>Autobranchia</taxon>
        <taxon>Heteroconchia</taxon>
        <taxon>Euheterodonta</taxon>
        <taxon>Imparidentia</taxon>
        <taxon>Neoheterodontei</taxon>
        <taxon>Myida</taxon>
        <taxon>Dreissenoidea</taxon>
        <taxon>Dreissenidae</taxon>
        <taxon>Dreissena</taxon>
    </lineage>
</organism>
<sequence length="50" mass="5769">MAAVQHCLYHTWSKHPHIRSMRHLGQSLAEVCPDIQAEPKFIKIAASMLW</sequence>
<evidence type="ECO:0000313" key="1">
    <source>
        <dbReference type="EMBL" id="KAH3872348.1"/>
    </source>
</evidence>
<comment type="caution">
    <text evidence="1">The sequence shown here is derived from an EMBL/GenBank/DDBJ whole genome shotgun (WGS) entry which is preliminary data.</text>
</comment>
<reference evidence="1" key="2">
    <citation type="submission" date="2020-11" db="EMBL/GenBank/DDBJ databases">
        <authorList>
            <person name="McCartney M.A."/>
            <person name="Auch B."/>
            <person name="Kono T."/>
            <person name="Mallez S."/>
            <person name="Becker A."/>
            <person name="Gohl D.M."/>
            <person name="Silverstein K.A.T."/>
            <person name="Koren S."/>
            <person name="Bechman K.B."/>
            <person name="Herman A."/>
            <person name="Abrahante J.E."/>
            <person name="Garbe J."/>
        </authorList>
    </citation>
    <scope>NUCLEOTIDE SEQUENCE</scope>
    <source>
        <strain evidence="1">Duluth1</strain>
        <tissue evidence="1">Whole animal</tissue>
    </source>
</reference>